<comment type="caution">
    <text evidence="1">The sequence shown here is derived from an EMBL/GenBank/DDBJ whole genome shotgun (WGS) entry which is preliminary data.</text>
</comment>
<gene>
    <name evidence="1" type="ORF">FY004_06185</name>
</gene>
<dbReference type="AlphaFoldDB" id="A0A5D4JKJ0"/>
<name>A0A5D4JKJ0_9ACTN</name>
<accession>A0A5D4JKJ0</accession>
<reference evidence="1 2" key="1">
    <citation type="submission" date="2019-08" db="EMBL/GenBank/DDBJ databases">
        <title>Draft genome for granaticin producer strain Streptomyces parvus C05.</title>
        <authorList>
            <person name="Gonzalez-Pimentel J.L."/>
        </authorList>
    </citation>
    <scope>NUCLEOTIDE SEQUENCE [LARGE SCALE GENOMIC DNA]</scope>
    <source>
        <strain evidence="1 2">C05</strain>
    </source>
</reference>
<dbReference type="Proteomes" id="UP000323242">
    <property type="component" value="Unassembled WGS sequence"/>
</dbReference>
<evidence type="ECO:0000313" key="1">
    <source>
        <dbReference type="EMBL" id="TYR65454.1"/>
    </source>
</evidence>
<dbReference type="EMBL" id="VSZQ01000022">
    <property type="protein sequence ID" value="TYR65454.1"/>
    <property type="molecule type" value="Genomic_DNA"/>
</dbReference>
<dbReference type="RefSeq" id="WP_109196642.1">
    <property type="nucleotide sequence ID" value="NZ_VSZQ01000022.1"/>
</dbReference>
<sequence length="140" mass="15693">MSDCTDVILLFSYLEDAVMEEIARLDPVLTGLHPRGLKRVSGDEQLGHWGGNPRGAECHVVAGTFNHLDAEKLRATLRTLPWKCPHAVQLLLHNENDAAFGMWMLLDRDWAEVPLPRTVRDGAGGHLRRMDCPDGEYLQP</sequence>
<keyword evidence="2" id="KW-1185">Reference proteome</keyword>
<evidence type="ECO:0000313" key="2">
    <source>
        <dbReference type="Proteomes" id="UP000323242"/>
    </source>
</evidence>
<protein>
    <submittedName>
        <fullName evidence="1">Uncharacterized protein</fullName>
    </submittedName>
</protein>
<proteinExistence type="predicted"/>
<organism evidence="1 2">
    <name type="scientific">Streptomyces parvus</name>
    <dbReference type="NCBI Taxonomy" id="66428"/>
    <lineage>
        <taxon>Bacteria</taxon>
        <taxon>Bacillati</taxon>
        <taxon>Actinomycetota</taxon>
        <taxon>Actinomycetes</taxon>
        <taxon>Kitasatosporales</taxon>
        <taxon>Streptomycetaceae</taxon>
        <taxon>Streptomyces</taxon>
    </lineage>
</organism>